<dbReference type="Proteomes" id="UP000185604">
    <property type="component" value="Unassembled WGS sequence"/>
</dbReference>
<evidence type="ECO:0000256" key="1">
    <source>
        <dbReference type="ARBA" id="ARBA00022612"/>
    </source>
</evidence>
<dbReference type="InterPro" id="IPR016024">
    <property type="entry name" value="ARM-type_fold"/>
</dbReference>
<keyword evidence="2" id="KW-0175">Coiled coil</keyword>
<feature type="coiled-coil region" evidence="2">
    <location>
        <begin position="265"/>
        <end position="292"/>
    </location>
</feature>
<dbReference type="InterPro" id="IPR011989">
    <property type="entry name" value="ARM-like"/>
</dbReference>
<dbReference type="InterPro" id="IPR010090">
    <property type="entry name" value="Phage_tape_meas"/>
</dbReference>
<feature type="domain" description="Phage tail tape measure protein" evidence="4">
    <location>
        <begin position="90"/>
        <end position="296"/>
    </location>
</feature>
<protein>
    <submittedName>
        <fullName evidence="5">Phage tail length tape-measure protein</fullName>
    </submittedName>
</protein>
<dbReference type="NCBIfam" id="TIGR01760">
    <property type="entry name" value="tape_meas_TP901"/>
    <property type="match status" value="1"/>
</dbReference>
<dbReference type="PANTHER" id="PTHR37813">
    <property type="entry name" value="FELS-2 PROPHAGE PROTEIN"/>
    <property type="match status" value="1"/>
</dbReference>
<evidence type="ECO:0000256" key="2">
    <source>
        <dbReference type="SAM" id="Coils"/>
    </source>
</evidence>
<reference evidence="5 6" key="1">
    <citation type="journal article" date="2016" name="Front. Microbiol.">
        <title>High-Level Heat Resistance of Spores of Bacillus amyloliquefaciens and Bacillus licheniformis Results from the Presence of a spoVA Operon in a Tn1546 Transposon.</title>
        <authorList>
            <person name="Berendsen E.M."/>
            <person name="Koning R.A."/>
            <person name="Boekhorst J."/>
            <person name="de Jong A."/>
            <person name="Kuipers O.P."/>
            <person name="Wells-Bennik M.H."/>
        </authorList>
    </citation>
    <scope>NUCLEOTIDE SEQUENCE [LARGE SCALE GENOMIC DNA]</scope>
    <source>
        <strain evidence="5 6">B4121</strain>
    </source>
</reference>
<dbReference type="RefSeq" id="WP_075213328.1">
    <property type="nucleotide sequence ID" value="NZ_LKPO01000029.1"/>
</dbReference>
<comment type="caution">
    <text evidence="5">The sequence shown here is derived from an EMBL/GenBank/DDBJ whole genome shotgun (WGS) entry which is preliminary data.</text>
</comment>
<evidence type="ECO:0000256" key="3">
    <source>
        <dbReference type="SAM" id="Phobius"/>
    </source>
</evidence>
<feature type="transmembrane region" description="Helical" evidence="3">
    <location>
        <begin position="439"/>
        <end position="465"/>
    </location>
</feature>
<dbReference type="SUPFAM" id="SSF48371">
    <property type="entry name" value="ARM repeat"/>
    <property type="match status" value="1"/>
</dbReference>
<dbReference type="Gene3D" id="1.25.10.10">
    <property type="entry name" value="Leucine-rich Repeat Variant"/>
    <property type="match status" value="1"/>
</dbReference>
<evidence type="ECO:0000313" key="5">
    <source>
        <dbReference type="EMBL" id="OLF86333.1"/>
    </source>
</evidence>
<dbReference type="PANTHER" id="PTHR37813:SF1">
    <property type="entry name" value="FELS-2 PROPHAGE PROTEIN"/>
    <property type="match status" value="1"/>
</dbReference>
<sequence>MADHNITVRIGATISDLTRELNQAQSRLEDFGSRLSNMGQNIALGFGAIAAGVGGGLGLAVNKAMDFEQQMSNVKAVSGATGSEMKKLTDLAVELGAKTKYSSLEAGQGIEELMKAGVSTADILNGGLAGALDLATAGELDLSEAAEIASTALNAFRNDNLSVTDAANMLAGAANASATDVHELKYGLSMVSAVASGVGLSFKDTSTALAVFAQNGLKGSDAGTSLKTMLLNLTPASEAAYGQMLDLGLITKDGSSIFYDAKGNLKSFAEIAQILQDKLKGLTKEQQQAALKTMFGTDAIRAANIMMKEGAKGANAMWKSMSKVTAAEVAAEKMNNLRGQIEELSGATETAQIAIGNALIPALSALVGFAQKVVDGFNNLSPGMQKFITYVGATVAVLAGFTMAGGLLLMFIGSATSGIGALSTGLGLLANKFNMTKKALLLTMGQFALISAAAIALGVALVYAYKHIDVIREKITALGNAISRKVSPMVDKLTKLFKGLAETLTGDFTKGSIALHNLLPPSVANVVVKGVAIIRGAFEDLKKTITDAFNGDFSGFAEFIPNIIGIIVGGIPGLIVAGSKYLPAIAQGIQQNMPKILETATKAVESFVDMIVTNLPKILQTGIQIIQSLLNGFTQALPNILASATQIINSLVQAIVTLLPALIGAGILIITSLIQGVVEALPQIIQAATTMLTTLINTIVTLLPTIIQAGIQILNSLISGIIQALPQLIEAALQLILALANAILENLPTIIDAGIQILTSLINGIIQILPQLIEMAIYLIVTVAQALIENLPKIIDAGIKLLLALIDGIIKMLPTLIEAALKLIVALAGALIENLPKIIEAGVRILMALIDGIIQILPQLLQTGLDLVVQLGQSILDNKDELFKAGADLIRGLWDGISSMKDWIGEKIGGFVDGVTSDFKSFFGIHSPSRLFRDEIGKFLPMGLAVGIERNIGAVRAAADEMANAAMVDMSGYSYSPDAAIAHSTPSGLRSTLSSAVSGTIDVNSRDDMIAAAINRLEQSLDGMTIEMDGERVGQLVRPHVNEGNAVDALVRRYFD</sequence>
<proteinExistence type="predicted"/>
<dbReference type="Pfam" id="PF10145">
    <property type="entry name" value="PhageMin_Tail"/>
    <property type="match status" value="1"/>
</dbReference>
<feature type="transmembrane region" description="Helical" evidence="3">
    <location>
        <begin position="42"/>
        <end position="61"/>
    </location>
</feature>
<gene>
    <name evidence="5" type="ORF">B4121_4524</name>
</gene>
<keyword evidence="1" id="KW-1188">Viral release from host cell</keyword>
<keyword evidence="3" id="KW-0812">Transmembrane</keyword>
<name>A0A7Z0WST7_9BACI</name>
<feature type="transmembrane region" description="Helical" evidence="3">
    <location>
        <begin position="684"/>
        <end position="707"/>
    </location>
</feature>
<feature type="transmembrane region" description="Helical" evidence="3">
    <location>
        <begin position="387"/>
        <end position="419"/>
    </location>
</feature>
<keyword evidence="3" id="KW-1133">Transmembrane helix</keyword>
<accession>A0A7Z0WST7</accession>
<evidence type="ECO:0000313" key="6">
    <source>
        <dbReference type="Proteomes" id="UP000185604"/>
    </source>
</evidence>
<organism evidence="5 6">
    <name type="scientific">Bacillus paralicheniformis</name>
    <dbReference type="NCBI Taxonomy" id="1648923"/>
    <lineage>
        <taxon>Bacteria</taxon>
        <taxon>Bacillati</taxon>
        <taxon>Bacillota</taxon>
        <taxon>Bacilli</taxon>
        <taxon>Bacillales</taxon>
        <taxon>Bacillaceae</taxon>
        <taxon>Bacillus</taxon>
    </lineage>
</organism>
<dbReference type="EMBL" id="LKPO01000029">
    <property type="protein sequence ID" value="OLF86333.1"/>
    <property type="molecule type" value="Genomic_DNA"/>
</dbReference>
<keyword evidence="3" id="KW-0472">Membrane</keyword>
<dbReference type="AlphaFoldDB" id="A0A7Z0WST7"/>
<feature type="transmembrane region" description="Helical" evidence="3">
    <location>
        <begin position="655"/>
        <end position="678"/>
    </location>
</feature>
<evidence type="ECO:0000259" key="4">
    <source>
        <dbReference type="Pfam" id="PF10145"/>
    </source>
</evidence>